<sequence>METDNIAVNTSHDEHAHDEHCEDEHAHDEHCEDEHTHDEHCEDEHAHDEHCEDEHCEDEHAHDEHCEDEHCEDEESPSLTSYVKGERIKYFNETGTVVRTNILGMKPCCAIQIMWDDENKKSKILQMHELCNVVKL</sequence>
<organism evidence="2">
    <name type="scientific">Pyramimonas orientalis virus</name>
    <name type="common">PoV01</name>
    <dbReference type="NCBI Taxonomy" id="455367"/>
    <lineage>
        <taxon>Viruses</taxon>
        <taxon>Varidnaviria</taxon>
        <taxon>Bamfordvirae</taxon>
        <taxon>Nucleocytoviricota</taxon>
        <taxon>Megaviricetes</taxon>
        <taxon>Imitervirales</taxon>
        <taxon>Allomimiviridae</taxon>
        <taxon>Heliosvirus</taxon>
        <taxon>Heliosvirus raunefjordenense</taxon>
    </lineage>
</organism>
<dbReference type="EMBL" id="MT663538">
    <property type="protein sequence ID" value="QOI90488.1"/>
    <property type="molecule type" value="Genomic_DNA"/>
</dbReference>
<evidence type="ECO:0000256" key="1">
    <source>
        <dbReference type="SAM" id="MobiDB-lite"/>
    </source>
</evidence>
<feature type="region of interest" description="Disordered" evidence="1">
    <location>
        <begin position="1"/>
        <end position="78"/>
    </location>
</feature>
<proteinExistence type="predicted"/>
<evidence type="ECO:0000313" key="2">
    <source>
        <dbReference type="EMBL" id="QOI90488.1"/>
    </source>
</evidence>
<gene>
    <name evidence="2" type="ORF">HWQ62_00353</name>
</gene>
<feature type="compositionally biased region" description="Polar residues" evidence="1">
    <location>
        <begin position="1"/>
        <end position="10"/>
    </location>
</feature>
<feature type="compositionally biased region" description="Basic and acidic residues" evidence="1">
    <location>
        <begin position="11"/>
        <end position="68"/>
    </location>
</feature>
<reference evidence="2" key="1">
    <citation type="submission" date="2020-06" db="EMBL/GenBank/DDBJ databases">
        <title>Lateral gene transfer of anion-conducting channel rhodopsins between green algae and giant viruses.</title>
        <authorList>
            <person name="Rozenberg A."/>
            <person name="Oppermann J."/>
            <person name="Wietek J."/>
            <person name="Fernandez Lahore R.G."/>
            <person name="Sandaa R.-A."/>
            <person name="Bratbak G."/>
            <person name="Hegemann P."/>
            <person name="Beja O."/>
        </authorList>
    </citation>
    <scope>NUCLEOTIDE SEQUENCE</scope>
    <source>
        <strain evidence="2">01B</strain>
    </source>
</reference>
<protein>
    <submittedName>
        <fullName evidence="2">Uncharacterized protein</fullName>
    </submittedName>
</protein>
<organismHost>
    <name type="scientific">Pyramimonas plurioculata</name>
    <dbReference type="NCBI Taxonomy" id="36893"/>
</organismHost>
<accession>A0A7M3UP31</accession>
<name>A0A7M3UP31_POV01</name>